<sequence>MPHLRKTLEVICPQCKYHYWLEVFETPVVERCPICGRAGEFEEFYVLPKEENRN</sequence>
<accession>A0A6M3KXT9</accession>
<reference evidence="1" key="1">
    <citation type="submission" date="2020-03" db="EMBL/GenBank/DDBJ databases">
        <title>The deep terrestrial virosphere.</title>
        <authorList>
            <person name="Holmfeldt K."/>
            <person name="Nilsson E."/>
            <person name="Simone D."/>
            <person name="Lopez-Fernandez M."/>
            <person name="Wu X."/>
            <person name="de Brujin I."/>
            <person name="Lundin D."/>
            <person name="Andersson A."/>
            <person name="Bertilsson S."/>
            <person name="Dopson M."/>
        </authorList>
    </citation>
    <scope>NUCLEOTIDE SEQUENCE</scope>
    <source>
        <strain evidence="1">MM415B03066</strain>
    </source>
</reference>
<dbReference type="EMBL" id="MT142675">
    <property type="protein sequence ID" value="QJA87003.1"/>
    <property type="molecule type" value="Genomic_DNA"/>
</dbReference>
<protein>
    <submittedName>
        <fullName evidence="1">Uncharacterized protein</fullName>
    </submittedName>
</protein>
<evidence type="ECO:0000313" key="1">
    <source>
        <dbReference type="EMBL" id="QJA87003.1"/>
    </source>
</evidence>
<name>A0A6M3KXT9_9ZZZZ</name>
<gene>
    <name evidence="1" type="ORF">MM415B03066_0007</name>
</gene>
<organism evidence="1">
    <name type="scientific">viral metagenome</name>
    <dbReference type="NCBI Taxonomy" id="1070528"/>
    <lineage>
        <taxon>unclassified sequences</taxon>
        <taxon>metagenomes</taxon>
        <taxon>organismal metagenomes</taxon>
    </lineage>
</organism>
<proteinExistence type="predicted"/>
<dbReference type="AlphaFoldDB" id="A0A6M3KXT9"/>